<dbReference type="EMBL" id="FPBL01000001">
    <property type="protein sequence ID" value="SFU35629.1"/>
    <property type="molecule type" value="Genomic_DNA"/>
</dbReference>
<dbReference type="GO" id="GO:0005524">
    <property type="term" value="F:ATP binding"/>
    <property type="evidence" value="ECO:0007669"/>
    <property type="project" value="UniProtKB-KW"/>
</dbReference>
<keyword evidence="6" id="KW-0067">ATP-binding</keyword>
<evidence type="ECO:0000259" key="10">
    <source>
        <dbReference type="Pfam" id="PF02463"/>
    </source>
</evidence>
<protein>
    <recommendedName>
        <fullName evidence="3 9">DNA repair protein RecN</fullName>
    </recommendedName>
    <alternativeName>
        <fullName evidence="8 9">Recombination protein N</fullName>
    </alternativeName>
</protein>
<dbReference type="GO" id="GO:0009432">
    <property type="term" value="P:SOS response"/>
    <property type="evidence" value="ECO:0007669"/>
    <property type="project" value="TreeGrafter"/>
</dbReference>
<evidence type="ECO:0000256" key="3">
    <source>
        <dbReference type="ARBA" id="ARBA00021315"/>
    </source>
</evidence>
<dbReference type="GO" id="GO:0006281">
    <property type="term" value="P:DNA repair"/>
    <property type="evidence" value="ECO:0007669"/>
    <property type="project" value="UniProtKB-KW"/>
</dbReference>
<accession>A0A1I7FHH1</accession>
<dbReference type="InterPro" id="IPR003395">
    <property type="entry name" value="RecF/RecN/SMC_N"/>
</dbReference>
<dbReference type="Gene3D" id="3.40.50.300">
    <property type="entry name" value="P-loop containing nucleotide triphosphate hydrolases"/>
    <property type="match status" value="2"/>
</dbReference>
<keyword evidence="5 9" id="KW-0227">DNA damage</keyword>
<reference evidence="11 12" key="1">
    <citation type="submission" date="2016-10" db="EMBL/GenBank/DDBJ databases">
        <authorList>
            <person name="de Groot N.N."/>
        </authorList>
    </citation>
    <scope>NUCLEOTIDE SEQUENCE [LARGE SCALE GENOMIC DNA]</scope>
    <source>
        <strain evidence="11 12">Nm24</strain>
    </source>
</reference>
<dbReference type="NCBIfam" id="TIGR00634">
    <property type="entry name" value="recN"/>
    <property type="match status" value="1"/>
</dbReference>
<name>A0A1I7FHH1_9PROT</name>
<dbReference type="InterPro" id="IPR027417">
    <property type="entry name" value="P-loop_NTPase"/>
</dbReference>
<dbReference type="InterPro" id="IPR004604">
    <property type="entry name" value="DNA_recomb/repair_RecN"/>
</dbReference>
<dbReference type="SUPFAM" id="SSF52540">
    <property type="entry name" value="P-loop containing nucleoside triphosphate hydrolases"/>
    <property type="match status" value="1"/>
</dbReference>
<dbReference type="PANTHER" id="PTHR11059:SF0">
    <property type="entry name" value="DNA REPAIR PROTEIN RECN"/>
    <property type="match status" value="1"/>
</dbReference>
<proteinExistence type="inferred from homology"/>
<dbReference type="FunFam" id="3.40.50.300:FF:000356">
    <property type="entry name" value="DNA repair protein RecN"/>
    <property type="match status" value="1"/>
</dbReference>
<evidence type="ECO:0000256" key="2">
    <source>
        <dbReference type="ARBA" id="ARBA00009441"/>
    </source>
</evidence>
<dbReference type="RefSeq" id="WP_074926694.1">
    <property type="nucleotide sequence ID" value="NZ_FPBL01000001.1"/>
</dbReference>
<gene>
    <name evidence="11" type="ORF">SAMN05216339_101498</name>
</gene>
<dbReference type="PANTHER" id="PTHR11059">
    <property type="entry name" value="DNA REPAIR PROTEIN RECN"/>
    <property type="match status" value="1"/>
</dbReference>
<evidence type="ECO:0000256" key="1">
    <source>
        <dbReference type="ARBA" id="ARBA00003618"/>
    </source>
</evidence>
<keyword evidence="4" id="KW-0547">Nucleotide-binding</keyword>
<evidence type="ECO:0000256" key="9">
    <source>
        <dbReference type="PIRNR" id="PIRNR003128"/>
    </source>
</evidence>
<dbReference type="PIRSF" id="PIRSF003128">
    <property type="entry name" value="RecN"/>
    <property type="match status" value="1"/>
</dbReference>
<feature type="domain" description="RecF/RecN/SMC N-terminal" evidence="10">
    <location>
        <begin position="1"/>
        <end position="505"/>
    </location>
</feature>
<organism evidence="11 12">
    <name type="scientific">Nitrosomonas eutropha</name>
    <dbReference type="NCBI Taxonomy" id="916"/>
    <lineage>
        <taxon>Bacteria</taxon>
        <taxon>Pseudomonadati</taxon>
        <taxon>Pseudomonadota</taxon>
        <taxon>Betaproteobacteria</taxon>
        <taxon>Nitrosomonadales</taxon>
        <taxon>Nitrosomonadaceae</taxon>
        <taxon>Nitrosomonas</taxon>
    </lineage>
</organism>
<dbReference type="Proteomes" id="UP000183926">
    <property type="component" value="Unassembled WGS sequence"/>
</dbReference>
<evidence type="ECO:0000313" key="12">
    <source>
        <dbReference type="Proteomes" id="UP000183926"/>
    </source>
</evidence>
<evidence type="ECO:0000256" key="8">
    <source>
        <dbReference type="ARBA" id="ARBA00033408"/>
    </source>
</evidence>
<dbReference type="GO" id="GO:0006310">
    <property type="term" value="P:DNA recombination"/>
    <property type="evidence" value="ECO:0007669"/>
    <property type="project" value="InterPro"/>
</dbReference>
<evidence type="ECO:0000256" key="4">
    <source>
        <dbReference type="ARBA" id="ARBA00022741"/>
    </source>
</evidence>
<evidence type="ECO:0000313" key="11">
    <source>
        <dbReference type="EMBL" id="SFU35629.1"/>
    </source>
</evidence>
<evidence type="ECO:0000256" key="6">
    <source>
        <dbReference type="ARBA" id="ARBA00022840"/>
    </source>
</evidence>
<dbReference type="CDD" id="cd03241">
    <property type="entry name" value="ABC_RecN"/>
    <property type="match status" value="2"/>
</dbReference>
<dbReference type="AlphaFoldDB" id="A0A1I7FHH1"/>
<dbReference type="NCBIfam" id="NF008121">
    <property type="entry name" value="PRK10869.1"/>
    <property type="match status" value="1"/>
</dbReference>
<dbReference type="GO" id="GO:0043590">
    <property type="term" value="C:bacterial nucleoid"/>
    <property type="evidence" value="ECO:0007669"/>
    <property type="project" value="TreeGrafter"/>
</dbReference>
<dbReference type="Pfam" id="PF02463">
    <property type="entry name" value="SMC_N"/>
    <property type="match status" value="1"/>
</dbReference>
<comment type="function">
    <text evidence="1 9">May be involved in recombinational repair of damaged DNA.</text>
</comment>
<evidence type="ECO:0000256" key="7">
    <source>
        <dbReference type="ARBA" id="ARBA00023204"/>
    </source>
</evidence>
<comment type="similarity">
    <text evidence="2 9">Belongs to the RecN family.</text>
</comment>
<evidence type="ECO:0000256" key="5">
    <source>
        <dbReference type="ARBA" id="ARBA00022763"/>
    </source>
</evidence>
<keyword evidence="7 9" id="KW-0234">DNA repair</keyword>
<dbReference type="FunFam" id="3.40.50.300:FF:000319">
    <property type="entry name" value="DNA repair protein RecN"/>
    <property type="match status" value="1"/>
</dbReference>
<dbReference type="OrthoDB" id="9806954at2"/>
<sequence>MLQNLSIQNFVIVDHIDLLFKPGFTVLTGETGAGKSILIDALELVLGRRADTSQIRHGCKRAEITAQFDISAIPALQTWLQENALEDETGICLLRRIMETSGRSRNFINGHAATLQQLRTAGEWLIDIHSQHAHQLLMQGHKQCELLDTWAGESDLARQVSSSYRHWQDLCQQRFSREQQSEQNTREYELLSWQLQELTALNFLSEEWGILQAEHNRLTHTASLLETAQSSLEVLSESETATLPQLSAVITHLHNLTNIDKTLEPICSQLQSSQIQLQEAVYELKYYQQHLDIDPHKLQEIETRIAAIHGTARKYRTSPEMLSELLEATRQRLEVMENISNNEMLAEVEKSARNDYENLAGRLSLARQRAATQLSGQVTESMQVLAMDGGRFNVAMIPVTSGNLHGLEQIEFQVSAHKDLPLRPLNKVASGGELSRISLAIQVITSKIGTTPTLIFDEVDTGIGGRIAEIVGKLLHQLGETRQVISITHLPQVAAKGDHHWRVSKIAGTDDKQLPASHITELDAAERVEEIARMLGGENLTAATLQHAIEMLG</sequence>